<name>A0A2J7ZI88_9CHLO</name>
<protein>
    <recommendedName>
        <fullName evidence="3">Ankyrin repeat domain-containing protein</fullName>
    </recommendedName>
</protein>
<evidence type="ECO:0000313" key="2">
    <source>
        <dbReference type="Proteomes" id="UP000236333"/>
    </source>
</evidence>
<dbReference type="PANTHER" id="PTHR46586">
    <property type="entry name" value="ANKYRIN REPEAT-CONTAINING PROTEIN"/>
    <property type="match status" value="1"/>
</dbReference>
<dbReference type="Proteomes" id="UP000236333">
    <property type="component" value="Unassembled WGS sequence"/>
</dbReference>
<dbReference type="Gene3D" id="1.25.40.20">
    <property type="entry name" value="Ankyrin repeat-containing domain"/>
    <property type="match status" value="1"/>
</dbReference>
<reference evidence="1 2" key="1">
    <citation type="journal article" date="2017" name="Mol. Biol. Evol.">
        <title>The 4-celled Tetrabaena socialis nuclear genome reveals the essential components for genetic control of cell number at the origin of multicellularity in the volvocine lineage.</title>
        <authorList>
            <person name="Featherston J."/>
            <person name="Arakaki Y."/>
            <person name="Hanschen E.R."/>
            <person name="Ferris P.J."/>
            <person name="Michod R.E."/>
            <person name="Olson B.J.S.C."/>
            <person name="Nozaki H."/>
            <person name="Durand P.M."/>
        </authorList>
    </citation>
    <scope>NUCLEOTIDE SEQUENCE [LARGE SCALE GENOMIC DNA]</scope>
    <source>
        <strain evidence="1 2">NIES-571</strain>
    </source>
</reference>
<organism evidence="1 2">
    <name type="scientific">Tetrabaena socialis</name>
    <dbReference type="NCBI Taxonomy" id="47790"/>
    <lineage>
        <taxon>Eukaryota</taxon>
        <taxon>Viridiplantae</taxon>
        <taxon>Chlorophyta</taxon>
        <taxon>core chlorophytes</taxon>
        <taxon>Chlorophyceae</taxon>
        <taxon>CS clade</taxon>
        <taxon>Chlamydomonadales</taxon>
        <taxon>Tetrabaenaceae</taxon>
        <taxon>Tetrabaena</taxon>
    </lineage>
</organism>
<proteinExistence type="predicted"/>
<accession>A0A2J7ZI88</accession>
<dbReference type="PANTHER" id="PTHR46586:SF3">
    <property type="entry name" value="ANKYRIN REPEAT-CONTAINING PROTEIN"/>
    <property type="match status" value="1"/>
</dbReference>
<keyword evidence="2" id="KW-1185">Reference proteome</keyword>
<dbReference type="InterPro" id="IPR036770">
    <property type="entry name" value="Ankyrin_rpt-contain_sf"/>
</dbReference>
<dbReference type="EMBL" id="PGGS01001856">
    <property type="protein sequence ID" value="PNG99976.1"/>
    <property type="molecule type" value="Genomic_DNA"/>
</dbReference>
<dbReference type="AlphaFoldDB" id="A0A2J7ZI88"/>
<dbReference type="InterPro" id="IPR052050">
    <property type="entry name" value="SecEffector_AnkRepeat"/>
</dbReference>
<sequence length="209" mass="23078">MRRAAQGGHVDVMEVLHARGVLLDDITVMRAAAAGHLPAVAWLVERLGAGAALTIHVFAAAARAGSMELLGWLRARDCPWDEMVFAAARSEQLEWLVEQGCLVGDDSEPYIQAAYQGDLAMLCCLRRLGCPWRPDGSRLTRAAALMFRNPHVHGEPVQRVLSWLLDEGCPVDWKYLEAAAKYIDNEGLMGWLQAQRKQWAHVGSNGLRP</sequence>
<comment type="caution">
    <text evidence="1">The sequence shown here is derived from an EMBL/GenBank/DDBJ whole genome shotgun (WGS) entry which is preliminary data.</text>
</comment>
<dbReference type="OrthoDB" id="549039at2759"/>
<gene>
    <name evidence="1" type="ORF">TSOC_014226</name>
</gene>
<dbReference type="SUPFAM" id="SSF48403">
    <property type="entry name" value="Ankyrin repeat"/>
    <property type="match status" value="1"/>
</dbReference>
<evidence type="ECO:0008006" key="3">
    <source>
        <dbReference type="Google" id="ProtNLM"/>
    </source>
</evidence>
<evidence type="ECO:0000313" key="1">
    <source>
        <dbReference type="EMBL" id="PNG99976.1"/>
    </source>
</evidence>